<evidence type="ECO:0000256" key="1">
    <source>
        <dbReference type="SAM" id="Phobius"/>
    </source>
</evidence>
<name>A0A8J7R7Y2_9EURY</name>
<proteinExistence type="predicted"/>
<accession>A0A8J7R7Y2</accession>
<dbReference type="EMBL" id="JAGGKE010000005">
    <property type="protein sequence ID" value="MBP1901904.1"/>
    <property type="molecule type" value="Genomic_DNA"/>
</dbReference>
<dbReference type="Proteomes" id="UP000770586">
    <property type="component" value="Unassembled WGS sequence"/>
</dbReference>
<evidence type="ECO:0000313" key="3">
    <source>
        <dbReference type="Proteomes" id="UP000770586"/>
    </source>
</evidence>
<dbReference type="AlphaFoldDB" id="A0A8J7R7Y2"/>
<reference evidence="2 3" key="1">
    <citation type="submission" date="2021-03" db="EMBL/GenBank/DDBJ databases">
        <title>Genomic Encyclopedia of Type Strains, Phase IV (KMG-IV): sequencing the most valuable type-strain genomes for metagenomic binning, comparative biology and taxonomic classification.</title>
        <authorList>
            <person name="Goeker M."/>
        </authorList>
    </citation>
    <scope>NUCLEOTIDE SEQUENCE [LARGE SCALE GENOMIC DNA]</scope>
    <source>
        <strain evidence="2 3">DSM 12287</strain>
    </source>
</reference>
<evidence type="ECO:0000313" key="2">
    <source>
        <dbReference type="EMBL" id="MBP1901904.1"/>
    </source>
</evidence>
<feature type="transmembrane region" description="Helical" evidence="1">
    <location>
        <begin position="30"/>
        <end position="52"/>
    </location>
</feature>
<protein>
    <submittedName>
        <fullName evidence="2">Uncharacterized protein</fullName>
    </submittedName>
</protein>
<gene>
    <name evidence="2" type="ORF">J2744_001582</name>
</gene>
<keyword evidence="3" id="KW-1185">Reference proteome</keyword>
<dbReference type="OrthoDB" id="380734at2157"/>
<sequence>MSVQKAVLIEVFALLLTVHRGVAMLSPDMYASPGSLHFGLLIGFLGLIYGLAGETIRNASQGE</sequence>
<organism evidence="2 3">
    <name type="scientific">Halorubrum trapanicum</name>
    <dbReference type="NCBI Taxonomy" id="29284"/>
    <lineage>
        <taxon>Archaea</taxon>
        <taxon>Methanobacteriati</taxon>
        <taxon>Methanobacteriota</taxon>
        <taxon>Stenosarchaea group</taxon>
        <taxon>Halobacteria</taxon>
        <taxon>Halobacteriales</taxon>
        <taxon>Haloferacaceae</taxon>
        <taxon>Halorubrum</taxon>
    </lineage>
</organism>
<comment type="caution">
    <text evidence="2">The sequence shown here is derived from an EMBL/GenBank/DDBJ whole genome shotgun (WGS) entry which is preliminary data.</text>
</comment>
<keyword evidence="1" id="KW-1133">Transmembrane helix</keyword>
<keyword evidence="1" id="KW-0812">Transmembrane</keyword>
<keyword evidence="1" id="KW-0472">Membrane</keyword>
<dbReference type="RefSeq" id="WP_209546371.1">
    <property type="nucleotide sequence ID" value="NZ_JAGGKE010000005.1"/>
</dbReference>